<evidence type="ECO:0000313" key="6">
    <source>
        <dbReference type="EMBL" id="AID61317.1"/>
    </source>
</evidence>
<dbReference type="InterPro" id="IPR054577">
    <property type="entry name" value="OBP47-like_dom"/>
</dbReference>
<evidence type="ECO:0000256" key="4">
    <source>
        <dbReference type="SAM" id="MobiDB-lite"/>
    </source>
</evidence>
<dbReference type="Pfam" id="PF22651">
    <property type="entry name" value="OBP47_like"/>
    <property type="match status" value="1"/>
</dbReference>
<evidence type="ECO:0000256" key="2">
    <source>
        <dbReference type="ARBA" id="ARBA00008098"/>
    </source>
</evidence>
<dbReference type="EMBL" id="KJ702163">
    <property type="protein sequence ID" value="AID61317.1"/>
    <property type="molecule type" value="mRNA"/>
</dbReference>
<feature type="compositionally biased region" description="Basic residues" evidence="4">
    <location>
        <begin position="90"/>
        <end position="107"/>
    </location>
</feature>
<comment type="subcellular location">
    <subcellularLocation>
        <location evidence="1">Secreted</location>
    </subcellularLocation>
</comment>
<feature type="non-terminal residue" evidence="6">
    <location>
        <position position="1"/>
    </location>
</feature>
<protein>
    <submittedName>
        <fullName evidence="6">Odorant binding protein</fullName>
    </submittedName>
</protein>
<feature type="domain" description="OBP47-like" evidence="5">
    <location>
        <begin position="109"/>
        <end position="216"/>
    </location>
</feature>
<dbReference type="GO" id="GO:0005576">
    <property type="term" value="C:extracellular region"/>
    <property type="evidence" value="ECO:0007669"/>
    <property type="project" value="UniProtKB-SubCell"/>
</dbReference>
<keyword evidence="3" id="KW-0964">Secreted</keyword>
<reference evidence="6" key="1">
    <citation type="journal article" date="2015" name="BMC Genomics">
        <title>Chemosensory genes identified in the antennal transcriptome of the blowfly Calliphora stygia.</title>
        <authorList>
            <person name="Leitch O.J."/>
            <person name="Papanicolaou A."/>
            <person name="Lennard C."/>
            <person name="Kirkbride K.P."/>
            <person name="Anderson A."/>
        </authorList>
    </citation>
    <scope>NUCLEOTIDE SEQUENCE</scope>
</reference>
<feature type="region of interest" description="Disordered" evidence="4">
    <location>
        <begin position="73"/>
        <end position="107"/>
    </location>
</feature>
<comment type="similarity">
    <text evidence="2">Belongs to the PBP/GOBP family.</text>
</comment>
<dbReference type="GO" id="GO:0005549">
    <property type="term" value="F:odorant binding"/>
    <property type="evidence" value="ECO:0007669"/>
    <property type="project" value="InterPro"/>
</dbReference>
<feature type="compositionally biased region" description="Low complexity" evidence="4">
    <location>
        <begin position="80"/>
        <end position="89"/>
    </location>
</feature>
<organism evidence="6">
    <name type="scientific">Calliphora stygia</name>
    <name type="common">Common brown blowfly</name>
    <dbReference type="NCBI Taxonomy" id="145453"/>
    <lineage>
        <taxon>Eukaryota</taxon>
        <taxon>Metazoa</taxon>
        <taxon>Ecdysozoa</taxon>
        <taxon>Arthropoda</taxon>
        <taxon>Hexapoda</taxon>
        <taxon>Insecta</taxon>
        <taxon>Pterygota</taxon>
        <taxon>Neoptera</taxon>
        <taxon>Endopterygota</taxon>
        <taxon>Diptera</taxon>
        <taxon>Brachycera</taxon>
        <taxon>Muscomorpha</taxon>
        <taxon>Oestroidea</taxon>
        <taxon>Calliphoridae</taxon>
        <taxon>Calliphorinae</taxon>
        <taxon>Calliphora</taxon>
    </lineage>
</organism>
<dbReference type="SUPFAM" id="SSF47565">
    <property type="entry name" value="Insect pheromone/odorant-binding proteins"/>
    <property type="match status" value="1"/>
</dbReference>
<dbReference type="PANTHER" id="PTHR21066">
    <property type="entry name" value="ODORANT-BINDING PROTEIN 59A-RELATED"/>
    <property type="match status" value="1"/>
</dbReference>
<sequence length="239" mass="26768">LFSYFSLAKAFQMTISNMYLYGLLVIVAKLTVMKADVDCSKHPPHVDIRSCCELTGVMLEDLKDKCGSILEEGNGNEFSGPPNGHQHGPPGHHHGPPGHGRGPPHHHGPQHACYISCVFNETGILVDGELEEDNMNSYLNEIFDDAENVEFINNKFMFCNEKRKEFALNMPDHKHGPANCKTNHGGMLMGCVKMELFKDCPESAWSDTDECNAVRDHFNQCFNKETPTDEEEDAEVEEI</sequence>
<evidence type="ECO:0000256" key="3">
    <source>
        <dbReference type="ARBA" id="ARBA00022525"/>
    </source>
</evidence>
<dbReference type="InterPro" id="IPR036728">
    <property type="entry name" value="PBP_GOBP_sf"/>
</dbReference>
<evidence type="ECO:0000256" key="1">
    <source>
        <dbReference type="ARBA" id="ARBA00004613"/>
    </source>
</evidence>
<name>A0A068F7S1_CALSG</name>
<dbReference type="AlphaFoldDB" id="A0A068F7S1"/>
<dbReference type="PANTHER" id="PTHR21066:SF15">
    <property type="entry name" value="GH25962P-RELATED"/>
    <property type="match status" value="1"/>
</dbReference>
<accession>A0A068F7S1</accession>
<dbReference type="Gene3D" id="1.10.238.270">
    <property type="match status" value="1"/>
</dbReference>
<evidence type="ECO:0000259" key="5">
    <source>
        <dbReference type="Pfam" id="PF22651"/>
    </source>
</evidence>
<gene>
    <name evidence="6" type="primary">OBP24</name>
</gene>
<proteinExistence type="evidence at transcript level"/>
<dbReference type="InterPro" id="IPR052295">
    <property type="entry name" value="Odorant-binding_protein"/>
</dbReference>